<gene>
    <name evidence="4" type="ORF">F8M41_002317</name>
</gene>
<keyword evidence="5" id="KW-1185">Reference proteome</keyword>
<dbReference type="InterPro" id="IPR038514">
    <property type="entry name" value="AAR2_C_sf"/>
</dbReference>
<dbReference type="InterPro" id="IPR033647">
    <property type="entry name" value="Aar2_N"/>
</dbReference>
<dbReference type="OrthoDB" id="201752at2759"/>
<sequence length="367" mass="42601">MDQETAQILFNKGAFLLFLDAPTGLEFGIDYNSWQTGPRFKGVKLIPPGLHFVYYSTSDKSGISGLRNGFFKFYESKEVVIKYWDPNIEDIKRDDETVPEQNERLKSDMRQFDSFLGVYPLTPPTDWKKWINLTNYITPSLISRILPNEGRMNNVSSSTVDEDELLNIKGSSKFYEDIILFTKFDLKKSWRPGAVGQEITKYSLDKSWLLCELLTSVYKNDYKELLGELQLSFVCLLIGQNFAGFTQWKNLVQLICMCKEAINTYNMTLFSEFVDVINFQLEECPADFFRDIISQDNFLSHVLKILDKTILDLSTQTSSTELKSLRRRFNKFRGFLGQRFRLELPNDYEDAEEGEYAPVVVELPEEE</sequence>
<evidence type="ECO:0000256" key="1">
    <source>
        <dbReference type="ARBA" id="ARBA00006281"/>
    </source>
</evidence>
<dbReference type="FunFam" id="2.60.34.20:FF:000001">
    <property type="entry name" value="protein AAR2 homolog"/>
    <property type="match status" value="1"/>
</dbReference>
<protein>
    <submittedName>
        <fullName evidence="4">AAR2-domain-containing protein</fullName>
    </submittedName>
</protein>
<feature type="domain" description="AAR2 C-terminal" evidence="2">
    <location>
        <begin position="181"/>
        <end position="344"/>
    </location>
</feature>
<dbReference type="CDD" id="cd13777">
    <property type="entry name" value="Aar2_N"/>
    <property type="match status" value="1"/>
</dbReference>
<dbReference type="EMBL" id="WTPW01001200">
    <property type="protein sequence ID" value="KAF0449824.1"/>
    <property type="molecule type" value="Genomic_DNA"/>
</dbReference>
<accession>A0A8H4A729</accession>
<dbReference type="PANTHER" id="PTHR12689">
    <property type="entry name" value="A1 CISTRON SPLICING FACTOR AAR2-RELATED"/>
    <property type="match status" value="1"/>
</dbReference>
<dbReference type="AlphaFoldDB" id="A0A8H4A729"/>
<reference evidence="4 5" key="1">
    <citation type="journal article" date="2019" name="Environ. Microbiol.">
        <title>At the nexus of three kingdoms: the genome of the mycorrhizal fungus Gigaspora margarita provides insights into plant, endobacterial and fungal interactions.</title>
        <authorList>
            <person name="Venice F."/>
            <person name="Ghignone S."/>
            <person name="Salvioli di Fossalunga A."/>
            <person name="Amselem J."/>
            <person name="Novero M."/>
            <person name="Xianan X."/>
            <person name="Sedzielewska Toro K."/>
            <person name="Morin E."/>
            <person name="Lipzen A."/>
            <person name="Grigoriev I.V."/>
            <person name="Henrissat B."/>
            <person name="Martin F.M."/>
            <person name="Bonfante P."/>
        </authorList>
    </citation>
    <scope>NUCLEOTIDE SEQUENCE [LARGE SCALE GENOMIC DNA]</scope>
    <source>
        <strain evidence="4 5">BEG34</strain>
    </source>
</reference>
<dbReference type="Proteomes" id="UP000439903">
    <property type="component" value="Unassembled WGS sequence"/>
</dbReference>
<dbReference type="PANTHER" id="PTHR12689:SF4">
    <property type="entry name" value="PROTEIN AAR2 HOMOLOG"/>
    <property type="match status" value="1"/>
</dbReference>
<dbReference type="GO" id="GO:0000244">
    <property type="term" value="P:spliceosomal tri-snRNP complex assembly"/>
    <property type="evidence" value="ECO:0007669"/>
    <property type="project" value="TreeGrafter"/>
</dbReference>
<dbReference type="Pfam" id="PF05282">
    <property type="entry name" value="AAR2"/>
    <property type="match status" value="1"/>
</dbReference>
<evidence type="ECO:0000259" key="3">
    <source>
        <dbReference type="Pfam" id="PF20981"/>
    </source>
</evidence>
<dbReference type="Pfam" id="PF20981">
    <property type="entry name" value="AAR2_1st"/>
    <property type="match status" value="1"/>
</dbReference>
<feature type="domain" description="AAR2 N-terminal" evidence="3">
    <location>
        <begin position="13"/>
        <end position="147"/>
    </location>
</feature>
<evidence type="ECO:0000259" key="2">
    <source>
        <dbReference type="Pfam" id="PF05282"/>
    </source>
</evidence>
<comment type="similarity">
    <text evidence="1">Belongs to the AAR2 family.</text>
</comment>
<dbReference type="Gene3D" id="2.60.34.20">
    <property type="match status" value="1"/>
</dbReference>
<proteinExistence type="inferred from homology"/>
<evidence type="ECO:0000313" key="4">
    <source>
        <dbReference type="EMBL" id="KAF0449824.1"/>
    </source>
</evidence>
<dbReference type="InterPro" id="IPR038516">
    <property type="entry name" value="AAR2_N_sf"/>
</dbReference>
<dbReference type="CDD" id="cd13778">
    <property type="entry name" value="Aar2_C"/>
    <property type="match status" value="1"/>
</dbReference>
<dbReference type="InterPro" id="IPR007946">
    <property type="entry name" value="AAR2"/>
</dbReference>
<comment type="caution">
    <text evidence="4">The sequence shown here is derived from an EMBL/GenBank/DDBJ whole genome shotgun (WGS) entry which is preliminary data.</text>
</comment>
<organism evidence="4 5">
    <name type="scientific">Gigaspora margarita</name>
    <dbReference type="NCBI Taxonomy" id="4874"/>
    <lineage>
        <taxon>Eukaryota</taxon>
        <taxon>Fungi</taxon>
        <taxon>Fungi incertae sedis</taxon>
        <taxon>Mucoromycota</taxon>
        <taxon>Glomeromycotina</taxon>
        <taxon>Glomeromycetes</taxon>
        <taxon>Diversisporales</taxon>
        <taxon>Gigasporaceae</taxon>
        <taxon>Gigaspora</taxon>
    </lineage>
</organism>
<name>A0A8H4A729_GIGMA</name>
<evidence type="ECO:0000313" key="5">
    <source>
        <dbReference type="Proteomes" id="UP000439903"/>
    </source>
</evidence>
<dbReference type="Gene3D" id="1.25.40.550">
    <property type="entry name" value="Aar2, C-terminal domain-like"/>
    <property type="match status" value="1"/>
</dbReference>
<dbReference type="InterPro" id="IPR033648">
    <property type="entry name" value="AAR2_C"/>
</dbReference>